<sequence length="197" mass="20815">MKDTRKRQESEVPATEVAVKRVRLPPEECGGGCGGGGGGVGVVDSAEEYSFVDEESVMEVMKLLEEELCRSTTESINGGSPVDETMKQPSMISYSSPLMTSSSSSSSSFSMCSSSCSLMMTESCGASFSDSGSTVMADVDASGISILFDQLTGIDEWTAAAKATEDEDWWWPEAEAEDDDPPARSSTSATTVTMRSG</sequence>
<feature type="region of interest" description="Disordered" evidence="1">
    <location>
        <begin position="164"/>
        <end position="197"/>
    </location>
</feature>
<keyword evidence="3" id="KW-1185">Reference proteome</keyword>
<gene>
    <name evidence="2" type="ORF">Sjap_019812</name>
</gene>
<dbReference type="AlphaFoldDB" id="A0AAP0F4S6"/>
<evidence type="ECO:0000313" key="3">
    <source>
        <dbReference type="Proteomes" id="UP001417504"/>
    </source>
</evidence>
<feature type="compositionally biased region" description="Acidic residues" evidence="1">
    <location>
        <begin position="165"/>
        <end position="180"/>
    </location>
</feature>
<evidence type="ECO:0000256" key="1">
    <source>
        <dbReference type="SAM" id="MobiDB-lite"/>
    </source>
</evidence>
<proteinExistence type="predicted"/>
<dbReference type="PANTHER" id="PTHR37265">
    <property type="entry name" value="OS01G0195300 PROTEIN"/>
    <property type="match status" value="1"/>
</dbReference>
<reference evidence="2 3" key="1">
    <citation type="submission" date="2024-01" db="EMBL/GenBank/DDBJ databases">
        <title>Genome assemblies of Stephania.</title>
        <authorList>
            <person name="Yang L."/>
        </authorList>
    </citation>
    <scope>NUCLEOTIDE SEQUENCE [LARGE SCALE GENOMIC DNA]</scope>
    <source>
        <strain evidence="2">QJT</strain>
        <tissue evidence="2">Leaf</tissue>
    </source>
</reference>
<name>A0AAP0F4S6_9MAGN</name>
<accession>A0AAP0F4S6</accession>
<dbReference type="Proteomes" id="UP001417504">
    <property type="component" value="Unassembled WGS sequence"/>
</dbReference>
<dbReference type="EMBL" id="JBBNAE010000008">
    <property type="protein sequence ID" value="KAK9102558.1"/>
    <property type="molecule type" value="Genomic_DNA"/>
</dbReference>
<comment type="caution">
    <text evidence="2">The sequence shown here is derived from an EMBL/GenBank/DDBJ whole genome shotgun (WGS) entry which is preliminary data.</text>
</comment>
<feature type="compositionally biased region" description="Polar residues" evidence="1">
    <location>
        <begin position="184"/>
        <end position="197"/>
    </location>
</feature>
<organism evidence="2 3">
    <name type="scientific">Stephania japonica</name>
    <dbReference type="NCBI Taxonomy" id="461633"/>
    <lineage>
        <taxon>Eukaryota</taxon>
        <taxon>Viridiplantae</taxon>
        <taxon>Streptophyta</taxon>
        <taxon>Embryophyta</taxon>
        <taxon>Tracheophyta</taxon>
        <taxon>Spermatophyta</taxon>
        <taxon>Magnoliopsida</taxon>
        <taxon>Ranunculales</taxon>
        <taxon>Menispermaceae</taxon>
        <taxon>Menispermoideae</taxon>
        <taxon>Cissampelideae</taxon>
        <taxon>Stephania</taxon>
    </lineage>
</organism>
<protein>
    <submittedName>
        <fullName evidence="2">Uncharacterized protein</fullName>
    </submittedName>
</protein>
<dbReference type="PANTHER" id="PTHR37265:SF5">
    <property type="entry name" value="OS01G0195300 PROTEIN"/>
    <property type="match status" value="1"/>
</dbReference>
<evidence type="ECO:0000313" key="2">
    <source>
        <dbReference type="EMBL" id="KAK9102558.1"/>
    </source>
</evidence>